<accession>A0A937FWT6</accession>
<comment type="caution">
    <text evidence="1">The sequence shown here is derived from an EMBL/GenBank/DDBJ whole genome shotgun (WGS) entry which is preliminary data.</text>
</comment>
<sequence>MKKVDTKSIRSGTSQENRFLKALDFDYVKIDERSFEDLLVFAYGFSKLINFYNPQGQVDGDWSDFLNDETVILATIIDSSPTEVEIRFKNNLQKANLFLNKKKKLVYLKKCFDEIYGIAARFEAWLEKLKAVENFTNEEVGIRNEVINAISSKLSGALRKLKGYDQLAEDKSALGVGMELDYGIFSNVWNLEGPIEDELAVTGKTTVEKVKSITEVLDQVFQEFYETLLYLKIKAPEYLSQSLKSDKHYPEVALFLAFLKLFKIAQGDINNLNKRHLEFYYSQVLKQQPKPAVYDKAYLKFSLYDTALSAEVKKGTEFLAGMDEEGNDIVYKADHNLIVNKTKIEKLNTVYINNNPLNIKGVRKDLYSNILSSRIPLEKEVSEDESQPRLKTYATFGENQETKGEDEKTMSTANIGFAVSSPNLLLSEGDREISLTYYFTNDSFARLQQYIKDIAYVNEADENETFIKIFMEAFCIDISTDKGWHRVENYVVKRNQSKGTLTLSFDIKSSGPAIVNFNKDLHEGKFDGKAPVIRFVLNSDGYIYPFSLLKSLVLDRLVIDTNVKGMKNLMLHNNVGEINADNPFYPFGPIPSVGSYLLIGSNEVFQKSINHLKVNIEWYDLPRGNTGFKEYYDHYGLDLDNASFEVDLSVLDGGRWFPMEASERQNFKLFRTVDNPDGEEPKPEGQLSDKTFIDNVDIDIVSRTPNYSKINEGLTYNNMVQRGFIKLELTGPQFAFAHSVYPTVLSKMATKNIKRSFLKKKDPDEDEVPNPAYTPLIKSLSLDYGSSSVISFDRSKKNDETNSVGCLFHIHPFGECLTFPDNSKQSTALLPVYDFEGSLIIGFSGLKPPQTVTMLFEMHDEYTVSSEEDPPLIEWSYLINNEWVMLRPSRILNDHTQGFLKTGIISIELPSDLTNGNTILDPKLFWIRAVVYKNIEVASKLVSVTTQVLTATFEDVNNTAVKGKHLDKPLPAGSIIRSMNNIVGIQSVEQPLKSFNGLPQEKPQKFYTRISERLRHKKRAITAWDYERLILQKFHDIYKVTCLPNMTSNNLDSPGSVLIVVTPYNTDMANPNEPMASSELLYKIKSYLHSFVSPFVKLEVRNPNFERLKIICSVKFKEGYNFGFYIQRLNDEIKRYISRSILDGDRSVDLGGKINTSDILSFMRTLPYVDFITKFSMIQTARDFSGRHMLLDTAKEGDPKPYLNATKPWSVLVSANVHQITVLNEKMEQQSRQAGINYLELGQDFIVE</sequence>
<name>A0A937FWT6_9BACT</name>
<evidence type="ECO:0000313" key="1">
    <source>
        <dbReference type="EMBL" id="MBL6445821.1"/>
    </source>
</evidence>
<dbReference type="Proteomes" id="UP000614216">
    <property type="component" value="Unassembled WGS sequence"/>
</dbReference>
<gene>
    <name evidence="1" type="ORF">JMN32_05855</name>
</gene>
<dbReference type="AlphaFoldDB" id="A0A937FWT6"/>
<organism evidence="1 2">
    <name type="scientific">Fulvivirga marina</name>
    <dbReference type="NCBI Taxonomy" id="2494733"/>
    <lineage>
        <taxon>Bacteria</taxon>
        <taxon>Pseudomonadati</taxon>
        <taxon>Bacteroidota</taxon>
        <taxon>Cytophagia</taxon>
        <taxon>Cytophagales</taxon>
        <taxon>Fulvivirgaceae</taxon>
        <taxon>Fulvivirga</taxon>
    </lineage>
</organism>
<dbReference type="RefSeq" id="WP_202855371.1">
    <property type="nucleotide sequence ID" value="NZ_JAEUGD010000019.1"/>
</dbReference>
<reference evidence="1" key="1">
    <citation type="submission" date="2021-01" db="EMBL/GenBank/DDBJ databases">
        <title>Fulvivirga kasyanovii gen. nov., sp nov., a novel member of the phylum Bacteroidetes isolated from seawater in a mussel farm.</title>
        <authorList>
            <person name="Zhao L.-H."/>
            <person name="Wang Z.-J."/>
        </authorList>
    </citation>
    <scope>NUCLEOTIDE SEQUENCE</scope>
    <source>
        <strain evidence="1">29W222</strain>
    </source>
</reference>
<proteinExistence type="predicted"/>
<keyword evidence="2" id="KW-1185">Reference proteome</keyword>
<evidence type="ECO:0000313" key="2">
    <source>
        <dbReference type="Proteomes" id="UP000614216"/>
    </source>
</evidence>
<protein>
    <submittedName>
        <fullName evidence="1">Baseplate J/gp47 family protein</fullName>
    </submittedName>
</protein>
<dbReference type="EMBL" id="JAEUGD010000019">
    <property type="protein sequence ID" value="MBL6445821.1"/>
    <property type="molecule type" value="Genomic_DNA"/>
</dbReference>